<dbReference type="EMBL" id="KN847524">
    <property type="protein sequence ID" value="KIV90460.1"/>
    <property type="molecule type" value="Genomic_DNA"/>
</dbReference>
<dbReference type="Proteomes" id="UP000054302">
    <property type="component" value="Unassembled WGS sequence"/>
</dbReference>
<reference evidence="1 2" key="1">
    <citation type="submission" date="2015-01" db="EMBL/GenBank/DDBJ databases">
        <title>The Genome Sequence of Exophiala mesophila CBS40295.</title>
        <authorList>
            <consortium name="The Broad Institute Genomics Platform"/>
            <person name="Cuomo C."/>
            <person name="de Hoog S."/>
            <person name="Gorbushina A."/>
            <person name="Stielow B."/>
            <person name="Teixiera M."/>
            <person name="Abouelleil A."/>
            <person name="Chapman S.B."/>
            <person name="Priest M."/>
            <person name="Young S.K."/>
            <person name="Wortman J."/>
            <person name="Nusbaum C."/>
            <person name="Birren B."/>
        </authorList>
    </citation>
    <scope>NUCLEOTIDE SEQUENCE [LARGE SCALE GENOMIC DNA]</scope>
    <source>
        <strain evidence="1 2">CBS 40295</strain>
    </source>
</reference>
<dbReference type="HOGENOM" id="CLU_2250178_0_0_1"/>
<name>A0A0D1WN50_EXOME</name>
<dbReference type="RefSeq" id="XP_016222034.1">
    <property type="nucleotide sequence ID" value="XM_016372702.1"/>
</dbReference>
<gene>
    <name evidence="1" type="ORF">PV10_07766</name>
</gene>
<dbReference type="AlphaFoldDB" id="A0A0D1WN50"/>
<evidence type="ECO:0000313" key="1">
    <source>
        <dbReference type="EMBL" id="KIV90460.1"/>
    </source>
</evidence>
<accession>A0A0D1WN50</accession>
<dbReference type="GeneID" id="27325611"/>
<organism evidence="1 2">
    <name type="scientific">Exophiala mesophila</name>
    <name type="common">Black yeast-like fungus</name>
    <dbReference type="NCBI Taxonomy" id="212818"/>
    <lineage>
        <taxon>Eukaryota</taxon>
        <taxon>Fungi</taxon>
        <taxon>Dikarya</taxon>
        <taxon>Ascomycota</taxon>
        <taxon>Pezizomycotina</taxon>
        <taxon>Eurotiomycetes</taxon>
        <taxon>Chaetothyriomycetidae</taxon>
        <taxon>Chaetothyriales</taxon>
        <taxon>Herpotrichiellaceae</taxon>
        <taxon>Exophiala</taxon>
    </lineage>
</organism>
<keyword evidence="2" id="KW-1185">Reference proteome</keyword>
<protein>
    <submittedName>
        <fullName evidence="1">Uncharacterized protein</fullName>
    </submittedName>
</protein>
<dbReference type="VEuPathDB" id="FungiDB:PV10_07766"/>
<dbReference type="OrthoDB" id="186625at2759"/>
<proteinExistence type="predicted"/>
<evidence type="ECO:0000313" key="2">
    <source>
        <dbReference type="Proteomes" id="UP000054302"/>
    </source>
</evidence>
<sequence>MTLAQGCEGSTDVVNVRTRPRKLRRTEPWSSEGFPSLVLYGTASHNASKQEHLGMVSIMGSTLVQQFGTPASVVKKWHACVVEGYSTTSHPMLDRNVVRKRLLE</sequence>